<evidence type="ECO:0000256" key="3">
    <source>
        <dbReference type="ARBA" id="ARBA00022630"/>
    </source>
</evidence>
<comment type="cofactor">
    <cofactor evidence="1">
        <name>FAD</name>
        <dbReference type="ChEBI" id="CHEBI:57692"/>
    </cofactor>
</comment>
<keyword evidence="6" id="KW-0472">Membrane</keyword>
<accession>A0AA96LJ68</accession>
<evidence type="ECO:0000256" key="2">
    <source>
        <dbReference type="ARBA" id="ARBA00005272"/>
    </source>
</evidence>
<dbReference type="EMBL" id="CP130318">
    <property type="protein sequence ID" value="WNQ14318.1"/>
    <property type="molecule type" value="Genomic_DNA"/>
</dbReference>
<keyword evidence="9" id="KW-1185">Reference proteome</keyword>
<dbReference type="PANTHER" id="PTHR42913">
    <property type="entry name" value="APOPTOSIS-INDUCING FACTOR 1"/>
    <property type="match status" value="1"/>
</dbReference>
<keyword evidence="6" id="KW-0812">Transmembrane</keyword>
<dbReference type="Proteomes" id="UP001305702">
    <property type="component" value="Chromosome"/>
</dbReference>
<organism evidence="8 9">
    <name type="scientific">Paenibacillus aurantius</name>
    <dbReference type="NCBI Taxonomy" id="2918900"/>
    <lineage>
        <taxon>Bacteria</taxon>
        <taxon>Bacillati</taxon>
        <taxon>Bacillota</taxon>
        <taxon>Bacilli</taxon>
        <taxon>Bacillales</taxon>
        <taxon>Paenibacillaceae</taxon>
        <taxon>Paenibacillus</taxon>
    </lineage>
</organism>
<dbReference type="RefSeq" id="WP_315608091.1">
    <property type="nucleotide sequence ID" value="NZ_CP130318.1"/>
</dbReference>
<name>A0AA96LJ68_9BACL</name>
<evidence type="ECO:0000313" key="8">
    <source>
        <dbReference type="EMBL" id="WNQ14318.1"/>
    </source>
</evidence>
<dbReference type="EC" id="1.6.5.-" evidence="8"/>
<protein>
    <submittedName>
        <fullName evidence="8">NAD(P)/FAD-dependent oxidoreductase</fullName>
        <ecNumber evidence="8">1.6.5.-</ecNumber>
    </submittedName>
</protein>
<keyword evidence="5 8" id="KW-0560">Oxidoreductase</keyword>
<feature type="transmembrane region" description="Helical" evidence="6">
    <location>
        <begin position="368"/>
        <end position="392"/>
    </location>
</feature>
<dbReference type="InterPro" id="IPR051169">
    <property type="entry name" value="NADH-Q_oxidoreductase"/>
</dbReference>
<evidence type="ECO:0000256" key="4">
    <source>
        <dbReference type="ARBA" id="ARBA00022827"/>
    </source>
</evidence>
<proteinExistence type="inferred from homology"/>
<feature type="domain" description="FAD/NAD(P)-binding" evidence="7">
    <location>
        <begin position="6"/>
        <end position="321"/>
    </location>
</feature>
<dbReference type="GO" id="GO:0019646">
    <property type="term" value="P:aerobic electron transport chain"/>
    <property type="evidence" value="ECO:0007669"/>
    <property type="project" value="TreeGrafter"/>
</dbReference>
<dbReference type="AlphaFoldDB" id="A0AA96LJ68"/>
<evidence type="ECO:0000313" key="9">
    <source>
        <dbReference type="Proteomes" id="UP001305702"/>
    </source>
</evidence>
<sequence length="400" mass="43809">MGNPKRIVILGAGYGGLAAALRLQKKLRRGEAEVTLVNKHDYHTLTTHLHKSAAGTDHPDNARVDLKEMLNSRRTRLLKAEVQRLEPTERKVVTDRGVLRYDYLIAGLGSEPEMFGIPGLKEHALTIRSTNSVRLIRQHIRYMLAKYKTQPKRLDYLTFVVGGAGFTGTEFAGELADKMPELCRLFDVDPSLVRICSIEAGAAPLPPGMPRELVRYGMEKLTAKGVSFKLTTSIRECTPEGVRLSDGEFIPAGTVIWAAGVRGNRLLEEAGFETARGRVAVDPCLRSRQHREVFIVGDSALVLGPSGTPYPPTAQIAVQQGRYAADSLLAQLHGRRLPPFRYDHRGTVATLGRAEAIGVVGGRAVTGLLAYVLKLLADAGYLFTIGGLPLVLRKTVFRRS</sequence>
<evidence type="ECO:0000259" key="7">
    <source>
        <dbReference type="Pfam" id="PF07992"/>
    </source>
</evidence>
<keyword evidence="6" id="KW-1133">Transmembrane helix</keyword>
<dbReference type="Pfam" id="PF07992">
    <property type="entry name" value="Pyr_redox_2"/>
    <property type="match status" value="1"/>
</dbReference>
<evidence type="ECO:0000256" key="6">
    <source>
        <dbReference type="SAM" id="Phobius"/>
    </source>
</evidence>
<comment type="similarity">
    <text evidence="2">Belongs to the NADH dehydrogenase family.</text>
</comment>
<dbReference type="SUPFAM" id="SSF51905">
    <property type="entry name" value="FAD/NAD(P)-binding domain"/>
    <property type="match status" value="1"/>
</dbReference>
<evidence type="ECO:0000256" key="1">
    <source>
        <dbReference type="ARBA" id="ARBA00001974"/>
    </source>
</evidence>
<dbReference type="KEGG" id="paun:MJA45_23565"/>
<dbReference type="PANTHER" id="PTHR42913:SF3">
    <property type="entry name" value="64 KDA MITOCHONDRIAL NADH DEHYDROGENASE (EUROFUNG)"/>
    <property type="match status" value="1"/>
</dbReference>
<dbReference type="Gene3D" id="3.50.50.100">
    <property type="match status" value="1"/>
</dbReference>
<dbReference type="GO" id="GO:0003955">
    <property type="term" value="F:NAD(P)H dehydrogenase (quinone) activity"/>
    <property type="evidence" value="ECO:0007669"/>
    <property type="project" value="TreeGrafter"/>
</dbReference>
<keyword evidence="3" id="KW-0285">Flavoprotein</keyword>
<keyword evidence="4" id="KW-0274">FAD</keyword>
<gene>
    <name evidence="8" type="ORF">MJA45_23565</name>
</gene>
<dbReference type="InterPro" id="IPR036188">
    <property type="entry name" value="FAD/NAD-bd_sf"/>
</dbReference>
<evidence type="ECO:0000256" key="5">
    <source>
        <dbReference type="ARBA" id="ARBA00023002"/>
    </source>
</evidence>
<dbReference type="PRINTS" id="PR00411">
    <property type="entry name" value="PNDRDTASEI"/>
</dbReference>
<dbReference type="PRINTS" id="PR00368">
    <property type="entry name" value="FADPNR"/>
</dbReference>
<dbReference type="InterPro" id="IPR023753">
    <property type="entry name" value="FAD/NAD-binding_dom"/>
</dbReference>
<reference evidence="8 9" key="1">
    <citation type="submission" date="2022-02" db="EMBL/GenBank/DDBJ databases">
        <title>Paenibacillus sp. MBLB1776 Whole Genome Shotgun Sequencing.</title>
        <authorList>
            <person name="Hwang C.Y."/>
            <person name="Cho E.-S."/>
            <person name="Seo M.-J."/>
        </authorList>
    </citation>
    <scope>NUCLEOTIDE SEQUENCE [LARGE SCALE GENOMIC DNA]</scope>
    <source>
        <strain evidence="8 9">MBLB1776</strain>
    </source>
</reference>